<feature type="compositionally biased region" description="Acidic residues" evidence="4">
    <location>
        <begin position="388"/>
        <end position="407"/>
    </location>
</feature>
<keyword evidence="2" id="KW-0378">Hydrolase</keyword>
<evidence type="ECO:0000313" key="7">
    <source>
        <dbReference type="Proteomes" id="UP001165587"/>
    </source>
</evidence>
<evidence type="ECO:0000256" key="1">
    <source>
        <dbReference type="ARBA" id="ARBA00022737"/>
    </source>
</evidence>
<dbReference type="Pfam" id="PF17963">
    <property type="entry name" value="Big_9"/>
    <property type="match status" value="5"/>
</dbReference>
<keyword evidence="3" id="KW-0119">Carbohydrate metabolism</keyword>
<dbReference type="SMART" id="SM00060">
    <property type="entry name" value="FN3"/>
    <property type="match status" value="3"/>
</dbReference>
<evidence type="ECO:0000256" key="2">
    <source>
        <dbReference type="ARBA" id="ARBA00023295"/>
    </source>
</evidence>
<dbReference type="InterPro" id="IPR050964">
    <property type="entry name" value="Striated_Muscle_Regulatory"/>
</dbReference>
<dbReference type="GO" id="GO:0000272">
    <property type="term" value="P:polysaccharide catabolic process"/>
    <property type="evidence" value="ECO:0007669"/>
    <property type="project" value="UniProtKB-KW"/>
</dbReference>
<dbReference type="EMBL" id="JANLCK010000005">
    <property type="protein sequence ID" value="MCS5726399.1"/>
    <property type="molecule type" value="Genomic_DNA"/>
</dbReference>
<dbReference type="NCBIfam" id="NF012211">
    <property type="entry name" value="tand_rpt_95"/>
    <property type="match status" value="1"/>
</dbReference>
<dbReference type="PANTHER" id="PTHR13817">
    <property type="entry name" value="TITIN"/>
    <property type="match status" value="1"/>
</dbReference>
<evidence type="ECO:0000259" key="5">
    <source>
        <dbReference type="PROSITE" id="PS50853"/>
    </source>
</evidence>
<feature type="domain" description="Fibronectin type-III" evidence="5">
    <location>
        <begin position="1591"/>
        <end position="1688"/>
    </location>
</feature>
<dbReference type="PROSITE" id="PS50853">
    <property type="entry name" value="FN3"/>
    <property type="match status" value="1"/>
</dbReference>
<gene>
    <name evidence="6" type="ORF">N1028_10900</name>
</gene>
<feature type="region of interest" description="Disordered" evidence="4">
    <location>
        <begin position="327"/>
        <end position="347"/>
    </location>
</feature>
<feature type="region of interest" description="Disordered" evidence="4">
    <location>
        <begin position="1950"/>
        <end position="1972"/>
    </location>
</feature>
<feature type="region of interest" description="Disordered" evidence="4">
    <location>
        <begin position="388"/>
        <end position="426"/>
    </location>
</feature>
<protein>
    <submittedName>
        <fullName evidence="6">Ig-like domain-containing protein</fullName>
    </submittedName>
</protein>
<dbReference type="InterPro" id="IPR013783">
    <property type="entry name" value="Ig-like_fold"/>
</dbReference>
<dbReference type="InterPro" id="IPR036116">
    <property type="entry name" value="FN3_sf"/>
</dbReference>
<dbReference type="PANTHER" id="PTHR13817:SF166">
    <property type="entry name" value="NEURONAL IGCAM-RELATED"/>
    <property type="match status" value="1"/>
</dbReference>
<keyword evidence="2" id="KW-0326">Glycosidase</keyword>
<accession>A0AA41XDW9</accession>
<dbReference type="GO" id="GO:0016798">
    <property type="term" value="F:hydrolase activity, acting on glycosyl bonds"/>
    <property type="evidence" value="ECO:0007669"/>
    <property type="project" value="UniProtKB-KW"/>
</dbReference>
<keyword evidence="7" id="KW-1185">Reference proteome</keyword>
<keyword evidence="1" id="KW-0677">Repeat</keyword>
<sequence>MRSTRMISRSGAGAWLRGRRSLVTTLVSSAALVAVVATTAFVSTGYTAQKVELDDGAVWLTSDLHQAAGRANPQVGLLNAAVRMESGSLDVAQRGQTVVVSDLGGGEARLVDTANAEVSDTFSLPIGDATVELGDGVAVLSSTTSGDVWVADPAALAAFDPQSAPDLTLGAGGSALLGSTGSLFAVSSATGSVFTRADPASGAPTGETIDAEPGDRLSLTAVGDRWVVYDHDERRLFTREGDFDLSGSVGADDGVWLQRPSAAGGSVLLATGGALLEVSLADGIASTRSEGHSGTSVGPVQVEGCWYAAWTDGRSWARCDGVPVGDENEAGAGADAGVESTREASASGDELVFRTDGAGGVLLSDRVTGRAWDVTRQNALIDGWEELLPEPPADEESDDVVTDEPVETDPAQRPPVAGDDELGARPGRTTVLPVLLNDYDPNGDVVVIDGTVVAPDAGWTVDAIADSQQLQITLPPEASGEVAFAYTISDGRGGTDDATVRVQVRADAENSAPVQSTTPRLDVALGGRGEVDIRADWFDPDGDAFYLLQASTASPDAVSFTPEGVLTFTDSGQGTGQKEVSVTVSDGVSSTAGTVVVGVHEAADVPLRAEGFVAFVHVGQELEVDPLAHVTGGGSGLRLAGVPAHEGYGLAPDYAGGTLRITADTVGEGLVDYAVSDGSKTASGVIRVIAELPPDASTRPVTVPHAAFARQNSSVDVDVLASDFDPAGGVLMVTAAAPVAGAGAEGLRVEVIEQRLLRITLTRPLETGGLSVTYTITNGLAEASGSVGVVEIPEPAVRQPPVATADSASVRVGDVVDIPVLANDSQPDGDALSLNADLVRPLAADAGLLFTSGSVLRYLAPSTPGDFTAEYRVDAPDGQWSTATVTMSVREADPTVNAAPVPPLVTARVVAGETVRIPVPVAGIDPDGDSVQFVGIDSVPEKGAVADSGSDWIDYTAGDYSTGTDTFGYTVVDRLGARATGTVRVGVGARAEGARNPVAAPDEVLVRPGKSVLVRVLENDSDPEGSALTVTAVEPLGDGSGPAAVATVVEGGMLSVETPAEPGRYGFLYTVANERGGTGSSFATVDVRPDAPLARPLVSDTVLTLSDILDSDTVDVDVRENVFFAEGGAGELWLSVLPAYARVAEVVGGEVRVSVRPERQVIPFTLAHPDDPDVRSTGFIWVPGQDDALPQLRKGAPRLSVESGRALRIPLAEQVVAIGGDDVVIADPNSVRATHADGGALTSGAGTLVYRSSEGYFGPASISFEVADGTGPDARTATLVLPITVTPRENQPPVFAGAVLEVEPGARRVVDLAKLTTSTSGAGDLAFQLLEPRSAGFGTVLLGQQLTITADPDARLGTTGALSIGVSSGSTAGKPGRISLTVVASTRPVTVPADDTVIAPRGTTTTIDVLANDEATNPFPESPLTVTAVRGVDTGSLPAGLTVTPSADRRQLRITAAADAPPSDVAVQYQVLDATRDPQRAAWGTVRIAVQDRPGPVGGLAVTGFGDRSVDVVFSPGASNNSSITGFTATARSVSGGTVSTACASTRCAVRTPGNGPGEAVTIGVTATNNIGVSEPTAYASPIWSDLLPTAPGALQLAPRDGALEVRWSPAAVGAGGSPVRQYDVSAGGSLVETVDAAGAGCDGAGCSSVVRGLTNGSPATVTVTARNDAFPALAVWASSSATATPFGAPASSTVTAVTGGGLPAGTVTLSWAEFPGNGDAVAGYFVQRLTPGTTAAPGGAQACTVTTPAPGRVVAPSTGGAVVEQLDLGQGARSAVFSGLTAVDTSYPFVVWGYNAAGCTPSAVVSAMTVPSPGVVDTSRIDSSMVQQGAIVDLQLRSVPTTSPVTSPRYWVQQVDAGGAPVGSAQSFTLGGFPRAVTNGAFGEAYRYAVRVCDLASGIEVCTPYSAPLTAPAPSLTFEFGSAPVYDGTSWSWLSDPPNGSLVPEYSCGSTAAAPPTPESGSGVVIGTTCTPPAPAPQGEDAWLQLSLGGYEFVYFG</sequence>
<organism evidence="6 7">
    <name type="scientific">Herbiconiux oxytropis</name>
    <dbReference type="NCBI Taxonomy" id="2970915"/>
    <lineage>
        <taxon>Bacteria</taxon>
        <taxon>Bacillati</taxon>
        <taxon>Actinomycetota</taxon>
        <taxon>Actinomycetes</taxon>
        <taxon>Micrococcales</taxon>
        <taxon>Microbacteriaceae</taxon>
        <taxon>Herbiconiux</taxon>
    </lineage>
</organism>
<dbReference type="InterPro" id="IPR003961">
    <property type="entry name" value="FN3_dom"/>
</dbReference>
<evidence type="ECO:0000313" key="6">
    <source>
        <dbReference type="EMBL" id="MCS5726399.1"/>
    </source>
</evidence>
<dbReference type="RefSeq" id="WP_259528504.1">
    <property type="nucleotide sequence ID" value="NZ_JANLCK010000005.1"/>
</dbReference>
<dbReference type="CDD" id="cd00063">
    <property type="entry name" value="FN3"/>
    <property type="match status" value="1"/>
</dbReference>
<name>A0AA41XDW9_9MICO</name>
<proteinExistence type="predicted"/>
<evidence type="ECO:0000256" key="4">
    <source>
        <dbReference type="SAM" id="MobiDB-lite"/>
    </source>
</evidence>
<dbReference type="Proteomes" id="UP001165587">
    <property type="component" value="Unassembled WGS sequence"/>
</dbReference>
<evidence type="ECO:0000256" key="3">
    <source>
        <dbReference type="ARBA" id="ARBA00023326"/>
    </source>
</evidence>
<dbReference type="Gene3D" id="2.60.40.10">
    <property type="entry name" value="Immunoglobulins"/>
    <property type="match status" value="3"/>
</dbReference>
<reference evidence="6" key="1">
    <citation type="submission" date="2022-08" db="EMBL/GenBank/DDBJ databases">
        <authorList>
            <person name="Deng Y."/>
            <person name="Han X.-F."/>
            <person name="Zhang Y.-Q."/>
        </authorList>
    </citation>
    <scope>NUCLEOTIDE SEQUENCE</scope>
    <source>
        <strain evidence="6">CPCC 203407</strain>
    </source>
</reference>
<dbReference type="SUPFAM" id="SSF49265">
    <property type="entry name" value="Fibronectin type III"/>
    <property type="match status" value="2"/>
</dbReference>
<comment type="caution">
    <text evidence="6">The sequence shown here is derived from an EMBL/GenBank/DDBJ whole genome shotgun (WGS) entry which is preliminary data.</text>
</comment>
<keyword evidence="3" id="KW-0624">Polysaccharide degradation</keyword>